<dbReference type="SUPFAM" id="SSF51735">
    <property type="entry name" value="NAD(P)-binding Rossmann-fold domains"/>
    <property type="match status" value="2"/>
</dbReference>
<dbReference type="Proteomes" id="UP000652761">
    <property type="component" value="Unassembled WGS sequence"/>
</dbReference>
<dbReference type="InterPro" id="IPR020904">
    <property type="entry name" value="Sc_DH/Rdtase_CS"/>
</dbReference>
<evidence type="ECO:0000313" key="4">
    <source>
        <dbReference type="Proteomes" id="UP000652761"/>
    </source>
</evidence>
<comment type="caution">
    <text evidence="3">The sequence shown here is derived from an EMBL/GenBank/DDBJ whole genome shotgun (WGS) entry which is preliminary data.</text>
</comment>
<gene>
    <name evidence="3" type="ORF">Taro_029243</name>
</gene>
<dbReference type="InterPro" id="IPR002347">
    <property type="entry name" value="SDR_fam"/>
</dbReference>
<dbReference type="GO" id="GO:0005783">
    <property type="term" value="C:endoplasmic reticulum"/>
    <property type="evidence" value="ECO:0007669"/>
    <property type="project" value="TreeGrafter"/>
</dbReference>
<sequence>MNSLVTDATSSVVSSLSKGPLRLIQAVVPHMVMRKKGKIVNVGSVTALAPGPWSGTYTASKAALHALTDSLRFTLDPCFPEARYLKLLNQFCIVLKRKRKENHHVSLRRSFHLYRLELRSFGIDVISVVPGSIRSNLGNSSTAIYNHMPEWRFYKKFESAIRSRTDFSQGPRSTPAEDLAKKTVAIVLKKNPPAYFAFGHLSTLFSIFYHLPLFVRDLVFRWALKC</sequence>
<dbReference type="PANTHER" id="PTHR44169">
    <property type="entry name" value="NADPH-DEPENDENT 1-ACYLDIHYDROXYACETONE PHOSPHATE REDUCTASE"/>
    <property type="match status" value="1"/>
</dbReference>
<dbReference type="OrthoDB" id="2102561at2759"/>
<dbReference type="PANTHER" id="PTHR44169:SF6">
    <property type="entry name" value="NADPH-DEPENDENT 1-ACYLDIHYDROXYACETONE PHOSPHATE REDUCTASE"/>
    <property type="match status" value="1"/>
</dbReference>
<reference evidence="3" key="1">
    <citation type="submission" date="2017-07" db="EMBL/GenBank/DDBJ databases">
        <title>Taro Niue Genome Assembly and Annotation.</title>
        <authorList>
            <person name="Atibalentja N."/>
            <person name="Keating K."/>
            <person name="Fields C.J."/>
        </authorList>
    </citation>
    <scope>NUCLEOTIDE SEQUENCE</scope>
    <source>
        <strain evidence="3">Niue_2</strain>
        <tissue evidence="3">Leaf</tissue>
    </source>
</reference>
<accession>A0A843VNG7</accession>
<protein>
    <submittedName>
        <fullName evidence="3">Uncharacterized protein</fullName>
    </submittedName>
</protein>
<dbReference type="EMBL" id="NMUH01001929">
    <property type="protein sequence ID" value="MQL96556.1"/>
    <property type="molecule type" value="Genomic_DNA"/>
</dbReference>
<evidence type="ECO:0000256" key="1">
    <source>
        <dbReference type="ARBA" id="ARBA00006484"/>
    </source>
</evidence>
<dbReference type="AlphaFoldDB" id="A0A843VNG7"/>
<dbReference type="Gene3D" id="3.40.50.720">
    <property type="entry name" value="NAD(P)-binding Rossmann-like Domain"/>
    <property type="match status" value="1"/>
</dbReference>
<dbReference type="Pfam" id="PF00106">
    <property type="entry name" value="adh_short"/>
    <property type="match status" value="1"/>
</dbReference>
<evidence type="ECO:0000313" key="3">
    <source>
        <dbReference type="EMBL" id="MQL96556.1"/>
    </source>
</evidence>
<dbReference type="PROSITE" id="PS00061">
    <property type="entry name" value="ADH_SHORT"/>
    <property type="match status" value="1"/>
</dbReference>
<proteinExistence type="inferred from homology"/>
<name>A0A843VNG7_COLES</name>
<evidence type="ECO:0000256" key="2">
    <source>
        <dbReference type="ARBA" id="ARBA00023002"/>
    </source>
</evidence>
<keyword evidence="4" id="KW-1185">Reference proteome</keyword>
<dbReference type="InterPro" id="IPR036291">
    <property type="entry name" value="NAD(P)-bd_dom_sf"/>
</dbReference>
<keyword evidence="2" id="KW-0560">Oxidoreductase</keyword>
<comment type="similarity">
    <text evidence="1">Belongs to the short-chain dehydrogenases/reductases (SDR) family.</text>
</comment>
<organism evidence="3 4">
    <name type="scientific">Colocasia esculenta</name>
    <name type="common">Wild taro</name>
    <name type="synonym">Arum esculentum</name>
    <dbReference type="NCBI Taxonomy" id="4460"/>
    <lineage>
        <taxon>Eukaryota</taxon>
        <taxon>Viridiplantae</taxon>
        <taxon>Streptophyta</taxon>
        <taxon>Embryophyta</taxon>
        <taxon>Tracheophyta</taxon>
        <taxon>Spermatophyta</taxon>
        <taxon>Magnoliopsida</taxon>
        <taxon>Liliopsida</taxon>
        <taxon>Araceae</taxon>
        <taxon>Aroideae</taxon>
        <taxon>Colocasieae</taxon>
        <taxon>Colocasia</taxon>
    </lineage>
</organism>
<dbReference type="GO" id="GO:0016491">
    <property type="term" value="F:oxidoreductase activity"/>
    <property type="evidence" value="ECO:0007669"/>
    <property type="project" value="UniProtKB-KW"/>
</dbReference>